<sequence>MPKNKTHSGTAKRVRVTGSGKLRRQHTNRRHQLEHKASTRTRRLAGTTDIAPADVSRVRRLLGL</sequence>
<evidence type="ECO:0000256" key="5">
    <source>
        <dbReference type="HAMAP-Rule" id="MF_00514"/>
    </source>
</evidence>
<feature type="compositionally biased region" description="Basic residues" evidence="7">
    <location>
        <begin position="1"/>
        <end position="43"/>
    </location>
</feature>
<dbReference type="InterPro" id="IPR001706">
    <property type="entry name" value="Ribosomal_bL35"/>
</dbReference>
<dbReference type="Gene3D" id="4.10.410.60">
    <property type="match status" value="1"/>
</dbReference>
<reference evidence="8" key="1">
    <citation type="submission" date="2020-02" db="EMBL/GenBank/DDBJ databases">
        <authorList>
            <person name="Meier V. D."/>
        </authorList>
    </citation>
    <scope>NUCLEOTIDE SEQUENCE</scope>
    <source>
        <strain evidence="8">AVDCRST_MAG41</strain>
    </source>
</reference>
<dbReference type="GO" id="GO:0006412">
    <property type="term" value="P:translation"/>
    <property type="evidence" value="ECO:0007669"/>
    <property type="project" value="UniProtKB-UniRule"/>
</dbReference>
<dbReference type="GO" id="GO:0003735">
    <property type="term" value="F:structural constituent of ribosome"/>
    <property type="evidence" value="ECO:0007669"/>
    <property type="project" value="InterPro"/>
</dbReference>
<dbReference type="InterPro" id="IPR021137">
    <property type="entry name" value="Ribosomal_bL35-like"/>
</dbReference>
<evidence type="ECO:0000256" key="1">
    <source>
        <dbReference type="ARBA" id="ARBA00006598"/>
    </source>
</evidence>
<keyword evidence="2 5" id="KW-0689">Ribosomal protein</keyword>
<evidence type="ECO:0000256" key="4">
    <source>
        <dbReference type="ARBA" id="ARBA00071664"/>
    </source>
</evidence>
<evidence type="ECO:0000313" key="8">
    <source>
        <dbReference type="EMBL" id="CAA9214424.1"/>
    </source>
</evidence>
<dbReference type="EMBL" id="CADCTP010000014">
    <property type="protein sequence ID" value="CAA9214424.1"/>
    <property type="molecule type" value="Genomic_DNA"/>
</dbReference>
<dbReference type="HAMAP" id="MF_00514">
    <property type="entry name" value="Ribosomal_bL35"/>
    <property type="match status" value="1"/>
</dbReference>
<dbReference type="NCBIfam" id="TIGR00001">
    <property type="entry name" value="rpmI_bact"/>
    <property type="match status" value="1"/>
</dbReference>
<feature type="region of interest" description="Disordered" evidence="7">
    <location>
        <begin position="1"/>
        <end position="48"/>
    </location>
</feature>
<dbReference type="GO" id="GO:0022625">
    <property type="term" value="C:cytosolic large ribosomal subunit"/>
    <property type="evidence" value="ECO:0007669"/>
    <property type="project" value="TreeGrafter"/>
</dbReference>
<dbReference type="SUPFAM" id="SSF143034">
    <property type="entry name" value="L35p-like"/>
    <property type="match status" value="1"/>
</dbReference>
<evidence type="ECO:0000256" key="7">
    <source>
        <dbReference type="SAM" id="MobiDB-lite"/>
    </source>
</evidence>
<accession>A0A6J4H4X2</accession>
<dbReference type="AlphaFoldDB" id="A0A6J4H4X2"/>
<dbReference type="FunFam" id="4.10.410.60:FF:000001">
    <property type="entry name" value="50S ribosomal protein L35"/>
    <property type="match status" value="1"/>
</dbReference>
<proteinExistence type="inferred from homology"/>
<dbReference type="PANTHER" id="PTHR33343:SF1">
    <property type="entry name" value="LARGE RIBOSOMAL SUBUNIT PROTEIN BL35M"/>
    <property type="match status" value="1"/>
</dbReference>
<name>A0A6J4H4X2_9ACTN</name>
<keyword evidence="3 5" id="KW-0687">Ribonucleoprotein</keyword>
<protein>
    <recommendedName>
        <fullName evidence="4 5">Large ribosomal subunit protein bL35</fullName>
    </recommendedName>
</protein>
<dbReference type="PRINTS" id="PR00064">
    <property type="entry name" value="RIBOSOMALL35"/>
</dbReference>
<gene>
    <name evidence="5" type="primary">rpmI</name>
    <name evidence="8" type="ORF">AVDCRST_MAG41-135</name>
</gene>
<dbReference type="Pfam" id="PF01632">
    <property type="entry name" value="Ribosomal_L35p"/>
    <property type="match status" value="1"/>
</dbReference>
<organism evidence="8">
    <name type="scientific">uncultured Mycobacteriales bacterium</name>
    <dbReference type="NCBI Taxonomy" id="581187"/>
    <lineage>
        <taxon>Bacteria</taxon>
        <taxon>Bacillati</taxon>
        <taxon>Actinomycetota</taxon>
        <taxon>Actinomycetes</taxon>
        <taxon>Mycobacteriales</taxon>
        <taxon>environmental samples</taxon>
    </lineage>
</organism>
<comment type="similarity">
    <text evidence="1 5 6">Belongs to the bacterial ribosomal protein bL35 family.</text>
</comment>
<evidence type="ECO:0000256" key="6">
    <source>
        <dbReference type="RuleBase" id="RU000568"/>
    </source>
</evidence>
<dbReference type="PANTHER" id="PTHR33343">
    <property type="entry name" value="54S RIBOSOMAL PROTEIN BL35M"/>
    <property type="match status" value="1"/>
</dbReference>
<dbReference type="InterPro" id="IPR037229">
    <property type="entry name" value="Ribosomal_bL35_sf"/>
</dbReference>
<evidence type="ECO:0000256" key="2">
    <source>
        <dbReference type="ARBA" id="ARBA00022980"/>
    </source>
</evidence>
<evidence type="ECO:0000256" key="3">
    <source>
        <dbReference type="ARBA" id="ARBA00023274"/>
    </source>
</evidence>